<comment type="caution">
    <text evidence="1">The sequence shown here is derived from an EMBL/GenBank/DDBJ whole genome shotgun (WGS) entry which is preliminary data.</text>
</comment>
<dbReference type="AlphaFoldDB" id="A0AA88PBH4"/>
<reference evidence="1" key="1">
    <citation type="submission" date="2023-08" db="EMBL/GenBank/DDBJ databases">
        <title>Chromosome-level Genome Assembly of mud carp (Cirrhinus molitorella).</title>
        <authorList>
            <person name="Liu H."/>
        </authorList>
    </citation>
    <scope>NUCLEOTIDE SEQUENCE</scope>
    <source>
        <strain evidence="1">Prfri</strain>
        <tissue evidence="1">Muscle</tissue>
    </source>
</reference>
<organism evidence="1 2">
    <name type="scientific">Cirrhinus molitorella</name>
    <name type="common">mud carp</name>
    <dbReference type="NCBI Taxonomy" id="172907"/>
    <lineage>
        <taxon>Eukaryota</taxon>
        <taxon>Metazoa</taxon>
        <taxon>Chordata</taxon>
        <taxon>Craniata</taxon>
        <taxon>Vertebrata</taxon>
        <taxon>Euteleostomi</taxon>
        <taxon>Actinopterygii</taxon>
        <taxon>Neopterygii</taxon>
        <taxon>Teleostei</taxon>
        <taxon>Ostariophysi</taxon>
        <taxon>Cypriniformes</taxon>
        <taxon>Cyprinidae</taxon>
        <taxon>Labeoninae</taxon>
        <taxon>Labeonini</taxon>
        <taxon>Cirrhinus</taxon>
    </lineage>
</organism>
<protein>
    <submittedName>
        <fullName evidence="1">Uncharacterized protein</fullName>
    </submittedName>
</protein>
<sequence length="114" mass="12906">MNLLNCLGFIYSTNLRFFRTGSTMVSTASIDPLMAPPQSPILVSTPSSSSARDELFCQRYCKRNELAKYFRFTRGTSLPFSLLPVDDTGEIYNNWIVRATQSRENKFPANGKHT</sequence>
<evidence type="ECO:0000313" key="2">
    <source>
        <dbReference type="Proteomes" id="UP001187343"/>
    </source>
</evidence>
<dbReference type="Proteomes" id="UP001187343">
    <property type="component" value="Unassembled WGS sequence"/>
</dbReference>
<dbReference type="EMBL" id="JAUYZG010000020">
    <property type="protein sequence ID" value="KAK2876960.1"/>
    <property type="molecule type" value="Genomic_DNA"/>
</dbReference>
<accession>A0AA88PBH4</accession>
<name>A0AA88PBH4_9TELE</name>
<proteinExistence type="predicted"/>
<gene>
    <name evidence="1" type="ORF">Q8A67_021056</name>
</gene>
<keyword evidence="2" id="KW-1185">Reference proteome</keyword>
<evidence type="ECO:0000313" key="1">
    <source>
        <dbReference type="EMBL" id="KAK2876960.1"/>
    </source>
</evidence>